<keyword evidence="7" id="KW-0546">Nucleotide metabolism</keyword>
<protein>
    <recommendedName>
        <fullName evidence="10">Cyclic GMP-AMP synthase</fullName>
    </recommendedName>
</protein>
<dbReference type="Proteomes" id="UP001156627">
    <property type="component" value="Unassembled WGS sequence"/>
</dbReference>
<sequence>MLRLNKLFYYGTDPRSFDQVIEPTDHQRKTLQDARTLIRDHLRAKIRHATKAELQMDRMVEPRFRTQGSWRYKTCIQPAQAPQEMDWDFGVYLPVTVWTEKGPPHRMAKVYFDLVERALSDLCATHRWELNSSKDTCVRVKIAPWGHIDVPLYAAPIEKFEKIVELAKLEARKAFGQYSDSAAFDESFDETAAFWDEMDEIHLATRSGEWKPSDSDALAKWILDRFDEHGPQLRRVCRYLKAWRDFHWKAGGPSSVLLMVIAAQSFQPFERRDDLALEATAKKLAISLRGDVHEPGVDSGKENFNPLNGPERRVAADLAERLSSTLRTARHYATNSARQALVDLRGQLGLRISDDVELVDPDDGTEVVRQTPPTLVPPPVVGAVRSG</sequence>
<dbReference type="Pfam" id="PF21654">
    <property type="entry name" value="DncV-like_NTFase"/>
    <property type="match status" value="1"/>
</dbReference>
<comment type="catalytic activity">
    <reaction evidence="11">
        <text>GTP + ATP = 3',3'-cGAMP + 2 diphosphate</text>
        <dbReference type="Rhea" id="RHEA:35647"/>
        <dbReference type="ChEBI" id="CHEBI:30616"/>
        <dbReference type="ChEBI" id="CHEBI:33019"/>
        <dbReference type="ChEBI" id="CHEBI:37565"/>
        <dbReference type="ChEBI" id="CHEBI:71501"/>
    </reaction>
    <physiologicalReaction direction="left-to-right" evidence="11">
        <dbReference type="Rhea" id="RHEA:35648"/>
    </physiologicalReaction>
</comment>
<proteinExistence type="predicted"/>
<evidence type="ECO:0000256" key="6">
    <source>
        <dbReference type="ARBA" id="ARBA00022842"/>
    </source>
</evidence>
<gene>
    <name evidence="14" type="ORF">GCM10007898_12740</name>
</gene>
<evidence type="ECO:0000313" key="14">
    <source>
        <dbReference type="EMBL" id="GLQ87707.1"/>
    </source>
</evidence>
<comment type="caution">
    <text evidence="14">The sequence shown here is derived from an EMBL/GenBank/DDBJ whole genome shotgun (WGS) entry which is preliminary data.</text>
</comment>
<evidence type="ECO:0000259" key="12">
    <source>
        <dbReference type="Pfam" id="PF21654"/>
    </source>
</evidence>
<keyword evidence="8" id="KW-0051">Antiviral defense</keyword>
<dbReference type="InterPro" id="IPR047805">
    <property type="entry name" value="GAMP_synthase"/>
</dbReference>
<feature type="domain" description="Cyclic GMP-AMP synthase C-terminal" evidence="13">
    <location>
        <begin position="230"/>
        <end position="356"/>
    </location>
</feature>
<keyword evidence="9" id="KW-0342">GTP-binding</keyword>
<evidence type="ECO:0000256" key="5">
    <source>
        <dbReference type="ARBA" id="ARBA00022840"/>
    </source>
</evidence>
<feature type="domain" description="Cyclic GMP-AMP synthase DncV-like nucleotidyltransferase" evidence="12">
    <location>
        <begin position="62"/>
        <end position="153"/>
    </location>
</feature>
<evidence type="ECO:0000256" key="3">
    <source>
        <dbReference type="ARBA" id="ARBA00022723"/>
    </source>
</evidence>
<dbReference type="NCBIfam" id="NF041078">
    <property type="entry name" value="cGAS"/>
    <property type="match status" value="1"/>
</dbReference>
<evidence type="ECO:0000256" key="11">
    <source>
        <dbReference type="ARBA" id="ARBA00048304"/>
    </source>
</evidence>
<keyword evidence="5" id="KW-0067">ATP-binding</keyword>
<keyword evidence="15" id="KW-1185">Reference proteome</keyword>
<dbReference type="Pfam" id="PF21713">
    <property type="entry name" value="DncV_C"/>
    <property type="match status" value="1"/>
</dbReference>
<accession>A0ABQ5X9Y0</accession>
<keyword evidence="2" id="KW-0548">Nucleotidyltransferase</keyword>
<evidence type="ECO:0000256" key="10">
    <source>
        <dbReference type="ARBA" id="ARBA00044145"/>
    </source>
</evidence>
<reference evidence="15" key="1">
    <citation type="journal article" date="2019" name="Int. J. Syst. Evol. Microbiol.">
        <title>The Global Catalogue of Microorganisms (GCM) 10K type strain sequencing project: providing services to taxonomists for standard genome sequencing and annotation.</title>
        <authorList>
            <consortium name="The Broad Institute Genomics Platform"/>
            <consortium name="The Broad Institute Genome Sequencing Center for Infectious Disease"/>
            <person name="Wu L."/>
            <person name="Ma J."/>
        </authorList>
    </citation>
    <scope>NUCLEOTIDE SEQUENCE [LARGE SCALE GENOMIC DNA]</scope>
    <source>
        <strain evidence="15">NBRC 111981</strain>
    </source>
</reference>
<evidence type="ECO:0000259" key="13">
    <source>
        <dbReference type="Pfam" id="PF21713"/>
    </source>
</evidence>
<dbReference type="RefSeq" id="WP_284331152.1">
    <property type="nucleotide sequence ID" value="NZ_BSOA01000010.1"/>
</dbReference>
<evidence type="ECO:0000313" key="15">
    <source>
        <dbReference type="Proteomes" id="UP001156627"/>
    </source>
</evidence>
<dbReference type="InterPro" id="IPR048446">
    <property type="entry name" value="DncV_C"/>
</dbReference>
<evidence type="ECO:0000256" key="9">
    <source>
        <dbReference type="ARBA" id="ARBA00023134"/>
    </source>
</evidence>
<evidence type="ECO:0000256" key="7">
    <source>
        <dbReference type="ARBA" id="ARBA00023080"/>
    </source>
</evidence>
<evidence type="ECO:0000256" key="1">
    <source>
        <dbReference type="ARBA" id="ARBA00022679"/>
    </source>
</evidence>
<evidence type="ECO:0000256" key="2">
    <source>
        <dbReference type="ARBA" id="ARBA00022695"/>
    </source>
</evidence>
<keyword evidence="1" id="KW-0808">Transferase</keyword>
<keyword evidence="3" id="KW-0479">Metal-binding</keyword>
<name>A0ABQ5X9Y0_9GAMM</name>
<keyword evidence="6" id="KW-0460">Magnesium</keyword>
<dbReference type="EMBL" id="BSOA01000010">
    <property type="protein sequence ID" value="GLQ87707.1"/>
    <property type="molecule type" value="Genomic_DNA"/>
</dbReference>
<evidence type="ECO:0000256" key="8">
    <source>
        <dbReference type="ARBA" id="ARBA00023118"/>
    </source>
</evidence>
<keyword evidence="4" id="KW-0547">Nucleotide-binding</keyword>
<evidence type="ECO:0000256" key="4">
    <source>
        <dbReference type="ARBA" id="ARBA00022741"/>
    </source>
</evidence>
<dbReference type="InterPro" id="IPR048445">
    <property type="entry name" value="DncV-like_NTFase"/>
</dbReference>
<organism evidence="14 15">
    <name type="scientific">Dyella flagellata</name>
    <dbReference type="NCBI Taxonomy" id="1867833"/>
    <lineage>
        <taxon>Bacteria</taxon>
        <taxon>Pseudomonadati</taxon>
        <taxon>Pseudomonadota</taxon>
        <taxon>Gammaproteobacteria</taxon>
        <taxon>Lysobacterales</taxon>
        <taxon>Rhodanobacteraceae</taxon>
        <taxon>Dyella</taxon>
    </lineage>
</organism>